<feature type="signal peptide" evidence="11">
    <location>
        <begin position="1"/>
        <end position="19"/>
    </location>
</feature>
<dbReference type="SUPFAM" id="SSF82171">
    <property type="entry name" value="DPP6 N-terminal domain-like"/>
    <property type="match status" value="2"/>
</dbReference>
<dbReference type="InterPro" id="IPR028204">
    <property type="entry name" value="Tricorn_C1"/>
</dbReference>
<feature type="chain" id="PRO_5029794042" description="Tricorn protease homolog" evidence="11">
    <location>
        <begin position="20"/>
        <end position="1058"/>
    </location>
</feature>
<dbReference type="InterPro" id="IPR001478">
    <property type="entry name" value="PDZ"/>
</dbReference>
<comment type="subcellular location">
    <subcellularLocation>
        <location evidence="1 7">Cytoplasm</location>
    </subcellularLocation>
</comment>
<dbReference type="Proteomes" id="UP000451233">
    <property type="component" value="Unassembled WGS sequence"/>
</dbReference>
<comment type="similarity">
    <text evidence="2 7">Belongs to the peptidase S41B family.</text>
</comment>
<feature type="domain" description="Tail specific protease" evidence="13">
    <location>
        <begin position="837"/>
        <end position="1031"/>
    </location>
</feature>
<dbReference type="Pfam" id="PF03572">
    <property type="entry name" value="Peptidase_S41"/>
    <property type="match status" value="1"/>
</dbReference>
<evidence type="ECO:0000313" key="15">
    <source>
        <dbReference type="Proteomes" id="UP000451233"/>
    </source>
</evidence>
<feature type="site" description="Transition state stabilizer; via amide nitrogen" evidence="9">
    <location>
        <position position="965"/>
    </location>
</feature>
<evidence type="ECO:0000256" key="7">
    <source>
        <dbReference type="PIRNR" id="PIRNR036421"/>
    </source>
</evidence>
<evidence type="ECO:0000259" key="13">
    <source>
        <dbReference type="SMART" id="SM00245"/>
    </source>
</evidence>
<evidence type="ECO:0000256" key="5">
    <source>
        <dbReference type="ARBA" id="ARBA00022801"/>
    </source>
</evidence>
<feature type="active site" description="Charge relay system" evidence="8">
    <location>
        <position position="1020"/>
    </location>
</feature>
<dbReference type="AlphaFoldDB" id="A0A7K1Y3Q1"/>
<dbReference type="GO" id="GO:0005737">
    <property type="term" value="C:cytoplasm"/>
    <property type="evidence" value="ECO:0007669"/>
    <property type="project" value="UniProtKB-SubCell"/>
</dbReference>
<evidence type="ECO:0000256" key="6">
    <source>
        <dbReference type="ARBA" id="ARBA00022825"/>
    </source>
</evidence>
<protein>
    <recommendedName>
        <fullName evidence="7">Tricorn protease homolog</fullName>
        <ecNumber evidence="7">3.4.21.-</ecNumber>
    </recommendedName>
</protein>
<reference evidence="14 15" key="1">
    <citation type="submission" date="2019-11" db="EMBL/GenBank/DDBJ databases">
        <title>Pedobacter sp. HMF7056 Genome sequencing and assembly.</title>
        <authorList>
            <person name="Kang H."/>
            <person name="Kim H."/>
            <person name="Joh K."/>
        </authorList>
    </citation>
    <scope>NUCLEOTIDE SEQUENCE [LARGE SCALE GENOMIC DNA]</scope>
    <source>
        <strain evidence="14 15">HMF7056</strain>
    </source>
</reference>
<dbReference type="PANTHER" id="PTHR43253">
    <property type="entry name" value="TRICORN PROTEASE HOMOLOG 2-RELATED"/>
    <property type="match status" value="1"/>
</dbReference>
<feature type="domain" description="PDZ" evidence="12">
    <location>
        <begin position="746"/>
        <end position="837"/>
    </location>
</feature>
<evidence type="ECO:0000256" key="8">
    <source>
        <dbReference type="PIRSR" id="PIRSR036421-1"/>
    </source>
</evidence>
<dbReference type="InterPro" id="IPR005151">
    <property type="entry name" value="Tail-specific_protease"/>
</dbReference>
<gene>
    <name evidence="14" type="ORF">GS398_19515</name>
</gene>
<keyword evidence="6 7" id="KW-0720">Serine protease</keyword>
<dbReference type="InterPro" id="IPR012393">
    <property type="entry name" value="Tricorn_protease"/>
</dbReference>
<dbReference type="InterPro" id="IPR029045">
    <property type="entry name" value="ClpP/crotonase-like_dom_sf"/>
</dbReference>
<dbReference type="Pfam" id="PF26550">
    <property type="entry name" value="Tricorn_2nd"/>
    <property type="match status" value="1"/>
</dbReference>
<dbReference type="Gene3D" id="2.120.10.30">
    <property type="entry name" value="TolB, C-terminal domain"/>
    <property type="match status" value="2"/>
</dbReference>
<dbReference type="PANTHER" id="PTHR43253:SF1">
    <property type="entry name" value="TRICORN PROTEASE HOMOLOG 2-RELATED"/>
    <property type="match status" value="1"/>
</dbReference>
<feature type="active site" description="Nucleophile" evidence="8">
    <location>
        <position position="964"/>
    </location>
</feature>
<keyword evidence="3 7" id="KW-0963">Cytoplasm</keyword>
<evidence type="ECO:0000256" key="10">
    <source>
        <dbReference type="SAM" id="MobiDB-lite"/>
    </source>
</evidence>
<accession>A0A7K1Y3Q1</accession>
<keyword evidence="4 7" id="KW-0645">Protease</keyword>
<evidence type="ECO:0000259" key="12">
    <source>
        <dbReference type="SMART" id="SM00228"/>
    </source>
</evidence>
<feature type="compositionally biased region" description="Basic and acidic residues" evidence="10">
    <location>
        <begin position="540"/>
        <end position="551"/>
    </location>
</feature>
<comment type="function">
    <text evidence="7">Degrades oligopeptides.</text>
</comment>
<dbReference type="Pfam" id="PF14684">
    <property type="entry name" value="Tricorn_C1"/>
    <property type="match status" value="1"/>
</dbReference>
<dbReference type="InterPro" id="IPR011042">
    <property type="entry name" value="6-blade_b-propeller_TolB-like"/>
</dbReference>
<dbReference type="SMART" id="SM00245">
    <property type="entry name" value="TSPc"/>
    <property type="match status" value="1"/>
</dbReference>
<dbReference type="Pfam" id="PF26549">
    <property type="entry name" value="Tricorn_N"/>
    <property type="match status" value="1"/>
</dbReference>
<evidence type="ECO:0000313" key="14">
    <source>
        <dbReference type="EMBL" id="MXV17497.1"/>
    </source>
</evidence>
<dbReference type="Gene3D" id="3.30.750.44">
    <property type="match status" value="1"/>
</dbReference>
<comment type="caution">
    <text evidence="14">The sequence shown here is derived from an EMBL/GenBank/DDBJ whole genome shotgun (WGS) entry which is preliminary data.</text>
</comment>
<feature type="region of interest" description="Disordered" evidence="10">
    <location>
        <begin position="540"/>
        <end position="569"/>
    </location>
</feature>
<evidence type="ECO:0000256" key="9">
    <source>
        <dbReference type="PIRSR" id="PIRSR036421-3"/>
    </source>
</evidence>
<evidence type="ECO:0000256" key="11">
    <source>
        <dbReference type="SAM" id="SignalP"/>
    </source>
</evidence>
<dbReference type="Gene3D" id="2.30.42.10">
    <property type="match status" value="1"/>
</dbReference>
<feature type="active site" description="Charge relay system" evidence="8">
    <location>
        <position position="747"/>
    </location>
</feature>
<dbReference type="EC" id="3.4.21.-" evidence="7"/>
<dbReference type="Gene3D" id="2.120.10.60">
    <property type="entry name" value="Tricorn protease N-terminal domain"/>
    <property type="match status" value="1"/>
</dbReference>
<keyword evidence="5 7" id="KW-0378">Hydrolase</keyword>
<evidence type="ECO:0000256" key="4">
    <source>
        <dbReference type="ARBA" id="ARBA00022670"/>
    </source>
</evidence>
<dbReference type="RefSeq" id="WP_160908498.1">
    <property type="nucleotide sequence ID" value="NZ_WVHS01000005.1"/>
</dbReference>
<organism evidence="14 15">
    <name type="scientific">Hufsiella ginkgonis</name>
    <dbReference type="NCBI Taxonomy" id="2695274"/>
    <lineage>
        <taxon>Bacteria</taxon>
        <taxon>Pseudomonadati</taxon>
        <taxon>Bacteroidota</taxon>
        <taxon>Sphingobacteriia</taxon>
        <taxon>Sphingobacteriales</taxon>
        <taxon>Sphingobacteriaceae</taxon>
        <taxon>Hufsiella</taxon>
    </lineage>
</organism>
<dbReference type="EMBL" id="WVHS01000005">
    <property type="protein sequence ID" value="MXV17497.1"/>
    <property type="molecule type" value="Genomic_DNA"/>
</dbReference>
<name>A0A7K1Y3Q1_9SPHI</name>
<evidence type="ECO:0000256" key="3">
    <source>
        <dbReference type="ARBA" id="ARBA00022490"/>
    </source>
</evidence>
<proteinExistence type="inferred from homology"/>
<dbReference type="GO" id="GO:0006508">
    <property type="term" value="P:proteolysis"/>
    <property type="evidence" value="ECO:0007669"/>
    <property type="project" value="UniProtKB-UniRule"/>
</dbReference>
<dbReference type="GO" id="GO:0008236">
    <property type="term" value="F:serine-type peptidase activity"/>
    <property type="evidence" value="ECO:0007669"/>
    <property type="project" value="UniProtKB-UniRule"/>
</dbReference>
<dbReference type="InterPro" id="IPR036034">
    <property type="entry name" value="PDZ_sf"/>
</dbReference>
<keyword evidence="11" id="KW-0732">Signal</keyword>
<evidence type="ECO:0000256" key="1">
    <source>
        <dbReference type="ARBA" id="ARBA00004496"/>
    </source>
</evidence>
<evidence type="ECO:0000256" key="2">
    <source>
        <dbReference type="ARBA" id="ARBA00008524"/>
    </source>
</evidence>
<dbReference type="SUPFAM" id="SSF50156">
    <property type="entry name" value="PDZ domain-like"/>
    <property type="match status" value="1"/>
</dbReference>
<dbReference type="Gene3D" id="3.90.226.10">
    <property type="entry name" value="2-enoyl-CoA Hydratase, Chain A, domain 1"/>
    <property type="match status" value="1"/>
</dbReference>
<sequence length="1058" mass="120323">MKIHALFLGLLAAGLSLNAQTTQPYFASYPTLTPDGSTVIFSYEGDLWKVSTGNPAASRLTAMQGEETSPRVSPDGKWLAFASNQFGNNDIYVMPLAGGNVKQLTFHDANDVPDSWSWDSKTIYLTSGRYNGYAGYQVPAEGGTPRRLFGNYFNTVHHVFPHPSSGELFFNDTWESNQFAQRKRYKGEYNPDIQSYNIKTGVFKKYTDYIGKDFWATLDKKGNIYFVSDEFNEEYNLYTFVNDKKTRLTNFETSIRRPYVSADGSKVVFEKDYQLYIYDVAAKKTDKLDVDIFRNAVLGKEQDFDVRGQVENFDISPDGKKMAFVARGEIFVSDIDGKFVQKLNKSPERALEVKWLSDNRTLLFNQTDGGYQNLFTIAANGSGGLKQLTKDARNNRDIGLNKSRTMAVYLSGRDEVRTLDLKSFQSKAIVKDELWGFQNSAPSFSPDEQYVLYTAIRNFEQDIFVFNLKTGQAINLTNTGVTEASPYWSPDGKHIYMSSSRTKPSYPYGLQDAHIYRMPLDKYEEPFKLDKFNELFKADEKKSDDKKDEKPVTATRAEPAKNPAEKKTETAPVTINADGVMQRLEVVGPVFGAQFGPSVFQKGEKTTVYYASTHSEGRPAIYRTTLETFELPKTEKVSDGFSFDIRENNGKFYMLLDGAINKYNPDLNKLDKMDITYKFRRNLAGEFNQMFYETWANLEENFYDDQMHGVNWPKIRDRYQAFIPYVNNRADLRILLNDMLGELNSSHMGFNSSGSEETARLNYRTLETGIIFDNDDPYRVSYIAKTSNADKTGTDIQKGDVLVKVNGEPVDKHTDRNAYFTKPSLDREIVLTFDRGGKQQDVKLHPESSGQLKTNLYDEWIRTNQERVDSRSDKKIAYVHMKNMSGGELETFLVEMVSEADKRDALILDIRYNTGGNVHDAVLNFLAQKPYLQWKYRGGKLTPQANFGPAAKPIVLLVNEQSLSDAEMTATGFKALKLGKIIGTETYRWIIFTSAKGLVDGSSYRLPSWGCFTLDGKDIEKEGVKPDIYVKNTFMDRKDGKDPQLDRAIDEIMKDLKH</sequence>
<dbReference type="SMART" id="SM00228">
    <property type="entry name" value="PDZ"/>
    <property type="match status" value="1"/>
</dbReference>
<dbReference type="PIRSF" id="PIRSF036421">
    <property type="entry name" value="Tricorn_protease"/>
    <property type="match status" value="1"/>
</dbReference>
<keyword evidence="15" id="KW-1185">Reference proteome</keyword>
<dbReference type="SUPFAM" id="SSF52096">
    <property type="entry name" value="ClpP/crotonase"/>
    <property type="match status" value="1"/>
</dbReference>
<dbReference type="CDD" id="cd07562">
    <property type="entry name" value="Peptidase_S41_TRI"/>
    <property type="match status" value="1"/>
</dbReference>